<proteinExistence type="predicted"/>
<dbReference type="Proteomes" id="UP000541558">
    <property type="component" value="Unassembled WGS sequence"/>
</dbReference>
<name>A0A8H5BY60_9AGAR</name>
<accession>A0A8H5BY60</accession>
<organism evidence="2 3">
    <name type="scientific">Ephemerocybe angulata</name>
    <dbReference type="NCBI Taxonomy" id="980116"/>
    <lineage>
        <taxon>Eukaryota</taxon>
        <taxon>Fungi</taxon>
        <taxon>Dikarya</taxon>
        <taxon>Basidiomycota</taxon>
        <taxon>Agaricomycotina</taxon>
        <taxon>Agaricomycetes</taxon>
        <taxon>Agaricomycetidae</taxon>
        <taxon>Agaricales</taxon>
        <taxon>Agaricineae</taxon>
        <taxon>Psathyrellaceae</taxon>
        <taxon>Ephemerocybe</taxon>
    </lineage>
</organism>
<reference evidence="2 3" key="1">
    <citation type="journal article" date="2020" name="ISME J.">
        <title>Uncovering the hidden diversity of litter-decomposition mechanisms in mushroom-forming fungi.</title>
        <authorList>
            <person name="Floudas D."/>
            <person name="Bentzer J."/>
            <person name="Ahren D."/>
            <person name="Johansson T."/>
            <person name="Persson P."/>
            <person name="Tunlid A."/>
        </authorList>
    </citation>
    <scope>NUCLEOTIDE SEQUENCE [LARGE SCALE GENOMIC DNA]</scope>
    <source>
        <strain evidence="2 3">CBS 175.51</strain>
    </source>
</reference>
<feature type="region of interest" description="Disordered" evidence="1">
    <location>
        <begin position="186"/>
        <end position="234"/>
    </location>
</feature>
<evidence type="ECO:0000256" key="1">
    <source>
        <dbReference type="SAM" id="MobiDB-lite"/>
    </source>
</evidence>
<feature type="region of interest" description="Disordered" evidence="1">
    <location>
        <begin position="120"/>
        <end position="162"/>
    </location>
</feature>
<comment type="caution">
    <text evidence="2">The sequence shown here is derived from an EMBL/GenBank/DDBJ whole genome shotgun (WGS) entry which is preliminary data.</text>
</comment>
<keyword evidence="3" id="KW-1185">Reference proteome</keyword>
<evidence type="ECO:0000313" key="2">
    <source>
        <dbReference type="EMBL" id="KAF5331605.1"/>
    </source>
</evidence>
<dbReference type="AlphaFoldDB" id="A0A8H5BY60"/>
<dbReference type="EMBL" id="JAACJK010000113">
    <property type="protein sequence ID" value="KAF5331605.1"/>
    <property type="molecule type" value="Genomic_DNA"/>
</dbReference>
<sequence length="387" mass="42795">MAHYAPRPRIGRFVSQTRYNTHTGLFTVATYDENGGRRISKYTPAVVQMTLDWDVIIGNDPDGQHTIAPLCKTFMAEFNEDQQCRAKFCYKDGLTDTWVVPQYRITPAVLDLTAITGPENQGAYQPAKPQAAPTGYQTGGTPRRSDDNRRHGRKSEWEETLERSMADVLSRHNRVFDVMLTEWEGNTESDQRRRAFQTQRRIRDRERAAPQYKKPKNIGEGRPKKGKAGPMRNEPDFYMPSFGAPAPAANPAHVFNMGPYRETPSPMNSPSSPETISSSGTLPEVITLETTAGETLEVGGLSLDETAQAFDIDQIFAIPTATTSTKIGTPKPSTTDVLKGLTFRRITRSATVETVPEESNEDSDDAEGEDEDVAMDGSGAPAITNKS</sequence>
<feature type="compositionally biased region" description="Acidic residues" evidence="1">
    <location>
        <begin position="355"/>
        <end position="374"/>
    </location>
</feature>
<evidence type="ECO:0000313" key="3">
    <source>
        <dbReference type="Proteomes" id="UP000541558"/>
    </source>
</evidence>
<gene>
    <name evidence="2" type="ORF">D9611_007557</name>
</gene>
<feature type="compositionally biased region" description="Basic and acidic residues" evidence="1">
    <location>
        <begin position="143"/>
        <end position="162"/>
    </location>
</feature>
<dbReference type="OrthoDB" id="10293857at2759"/>
<feature type="region of interest" description="Disordered" evidence="1">
    <location>
        <begin position="348"/>
        <end position="387"/>
    </location>
</feature>
<protein>
    <submittedName>
        <fullName evidence="2">Uncharacterized protein</fullName>
    </submittedName>
</protein>